<proteinExistence type="predicted"/>
<name>A0A8S5PW42_9CAUD</name>
<dbReference type="EMBL" id="BK015523">
    <property type="protein sequence ID" value="DAE10960.1"/>
    <property type="molecule type" value="Genomic_DNA"/>
</dbReference>
<sequence>MREEIVKSIQKMVKAITEKRVVIGSVPPLDGYAVSMAGGSPIATFRPLTTNESFPVLFNGKGEDLHTVMDDMERAHHALTTSKALPFTEDWQIYAIETTAAPSVIGREENRNWVLGSSLRVKFYNKKGAV</sequence>
<accession>A0A8S5PW42</accession>
<evidence type="ECO:0000313" key="1">
    <source>
        <dbReference type="EMBL" id="DAE10960.1"/>
    </source>
</evidence>
<reference evidence="1" key="1">
    <citation type="journal article" date="2021" name="Proc. Natl. Acad. Sci. U.S.A.">
        <title>A Catalog of Tens of Thousands of Viruses from Human Metagenomes Reveals Hidden Associations with Chronic Diseases.</title>
        <authorList>
            <person name="Tisza M.J."/>
            <person name="Buck C.B."/>
        </authorList>
    </citation>
    <scope>NUCLEOTIDE SEQUENCE</scope>
    <source>
        <strain evidence="1">CtPsO101</strain>
    </source>
</reference>
<protein>
    <submittedName>
        <fullName evidence="1">Uncharacterized protein</fullName>
    </submittedName>
</protein>
<organism evidence="1">
    <name type="scientific">Siphoviridae sp. ctPsO101</name>
    <dbReference type="NCBI Taxonomy" id="2825487"/>
    <lineage>
        <taxon>Viruses</taxon>
        <taxon>Duplodnaviria</taxon>
        <taxon>Heunggongvirae</taxon>
        <taxon>Uroviricota</taxon>
        <taxon>Caudoviricetes</taxon>
    </lineage>
</organism>